<dbReference type="InterPro" id="IPR035398">
    <property type="entry name" value="Bac_rhamnosid_C"/>
</dbReference>
<evidence type="ECO:0000256" key="1">
    <source>
        <dbReference type="ARBA" id="ARBA00001445"/>
    </source>
</evidence>
<evidence type="ECO:0000313" key="9">
    <source>
        <dbReference type="Proteomes" id="UP000182624"/>
    </source>
</evidence>
<dbReference type="Pfam" id="PF05592">
    <property type="entry name" value="Bac_rhamnosid"/>
    <property type="match status" value="1"/>
</dbReference>
<dbReference type="SUPFAM" id="SSF49785">
    <property type="entry name" value="Galactose-binding domain-like"/>
    <property type="match status" value="1"/>
</dbReference>
<dbReference type="InterPro" id="IPR008902">
    <property type="entry name" value="Rhamnosid_concanavalin"/>
</dbReference>
<keyword evidence="3" id="KW-0378">Hydrolase</keyword>
<dbReference type="InterPro" id="IPR008928">
    <property type="entry name" value="6-hairpin_glycosidase_sf"/>
</dbReference>
<dbReference type="Gene3D" id="2.60.40.10">
    <property type="entry name" value="Immunoglobulins"/>
    <property type="match status" value="1"/>
</dbReference>
<evidence type="ECO:0000256" key="3">
    <source>
        <dbReference type="ARBA" id="ARBA00022801"/>
    </source>
</evidence>
<dbReference type="Proteomes" id="UP000182624">
    <property type="component" value="Unassembled WGS sequence"/>
</dbReference>
<feature type="domain" description="Bacterial alpha-L-rhamnosidase N-terminal" evidence="5">
    <location>
        <begin position="137"/>
        <end position="304"/>
    </location>
</feature>
<reference evidence="9" key="1">
    <citation type="submission" date="2016-10" db="EMBL/GenBank/DDBJ databases">
        <authorList>
            <person name="Varghese N."/>
            <person name="Submissions S."/>
        </authorList>
    </citation>
    <scope>NUCLEOTIDE SEQUENCE [LARGE SCALE GENOMIC DNA]</scope>
    <source>
        <strain evidence="9">P18</strain>
    </source>
</reference>
<dbReference type="InterPro" id="IPR013783">
    <property type="entry name" value="Ig-like_fold"/>
</dbReference>
<evidence type="ECO:0000259" key="6">
    <source>
        <dbReference type="Pfam" id="PF17389"/>
    </source>
</evidence>
<accession>A0A1I5V705</accession>
<dbReference type="RefSeq" id="WP_074888510.1">
    <property type="nucleotide sequence ID" value="NZ_FOXO01000016.1"/>
</dbReference>
<protein>
    <recommendedName>
        <fullName evidence="2">alpha-L-rhamnosidase</fullName>
        <ecNumber evidence="2">3.2.1.40</ecNumber>
    </recommendedName>
</protein>
<sequence>MKIVDQKCNYQFNPIGISLEDIVFTWKCVETLGTKSVKTRFIIAEDDKIEKVIHQEESSEIASPYHPEFICDAGKTYYWKVCVTDDAGDYCESGVSSFEGGHPDGQFSGMWITPKFSHELHPVMRKVFSLTKDELEKIKKTRLYICGLGLYEAYINGQKVGNDYLTPYFTDYRYWIQYQTYDIGKLLKEGENTVTVYLANGWYKGKFGYMAYGQMCEYYGDKFLLIADMILSGDGFEKRICTDESWDCLKSPVASSGIYDGEVWDFRKQKNILGAQGREVSKAVAAKEPVGKLTPMIGTPLRAHERIKPSEILLTPAGEYVIDFGQEISGWVEFTNETEKDNRVVLEYGEVLQKGNFYRDNLRTAEAKYTYISSGDKDRARAHFTFFGFRYVKVSGMTLEEIKRADFEAVALYSDIAETGFIETSNEKINRLISNTKWSQKDNFVDIPTDCPQRDERCGWTGDAQIFSGSASYHMETPSFFRKYLKDMLFEQGEKNGAVPYVVPDVLTIGREKMAEPEHDLTEDKWGEAGSSVWGDAAVIIPWNMYLHYGNKVWLSEQYANMKAWCDFMIHMEEEHCQGKRLWDCGFHFGDWLSLDVEGDAAGMDNLEGGTDKYFVSSVYYMTSLEITSKAAAILGKKEDAEKYHVRSLEVRKAIRDKYRTGNGTISINTQTAYAIAIWFDVFDEDETEVAGNNLIEILKKWKYHLATGFVGTTFLCSALTKTGHAKEAFTLLLNEDYPSWLYEVNLGATTIWERWNSLLPDGSISGTEMNSLNHYAYGAIVEWIYTMVCGISVDEDHVAGKKVCITPHVDERLSFARASVDMPVGKYESGWEINNDTVTYSFTVPFDGEAVFVPDKEITDITLNGDSISFDELVKRTFSKGNYEIKASYRQ</sequence>
<comment type="catalytic activity">
    <reaction evidence="1">
        <text>Hydrolysis of terminal non-reducing alpha-L-rhamnose residues in alpha-L-rhamnosides.</text>
        <dbReference type="EC" id="3.2.1.40"/>
    </reaction>
</comment>
<name>A0A1I5V705_9FIRM</name>
<gene>
    <name evidence="8" type="ORF">SAMN04487928_1163</name>
</gene>
<evidence type="ECO:0000256" key="2">
    <source>
        <dbReference type="ARBA" id="ARBA00012652"/>
    </source>
</evidence>
<evidence type="ECO:0000313" key="8">
    <source>
        <dbReference type="EMBL" id="SFQ03299.1"/>
    </source>
</evidence>
<dbReference type="InterPro" id="IPR016007">
    <property type="entry name" value="Alpha_rhamnosid"/>
</dbReference>
<feature type="domain" description="Alpha-L-rhamnosidase concanavalin-like" evidence="4">
    <location>
        <begin position="315"/>
        <end position="412"/>
    </location>
</feature>
<dbReference type="Pfam" id="PF17390">
    <property type="entry name" value="Bac_rhamnosid_C"/>
    <property type="match status" value="1"/>
</dbReference>
<organism evidence="8 9">
    <name type="scientific">Butyrivibrio proteoclasticus</name>
    <dbReference type="NCBI Taxonomy" id="43305"/>
    <lineage>
        <taxon>Bacteria</taxon>
        <taxon>Bacillati</taxon>
        <taxon>Bacillota</taxon>
        <taxon>Clostridia</taxon>
        <taxon>Lachnospirales</taxon>
        <taxon>Lachnospiraceae</taxon>
        <taxon>Butyrivibrio</taxon>
    </lineage>
</organism>
<dbReference type="EMBL" id="FOXO01000016">
    <property type="protein sequence ID" value="SFQ03299.1"/>
    <property type="molecule type" value="Genomic_DNA"/>
</dbReference>
<dbReference type="SUPFAM" id="SSF48208">
    <property type="entry name" value="Six-hairpin glycosidases"/>
    <property type="match status" value="1"/>
</dbReference>
<evidence type="ECO:0000259" key="4">
    <source>
        <dbReference type="Pfam" id="PF05592"/>
    </source>
</evidence>
<feature type="domain" description="Alpha-L-rhamnosidase C-terminal" evidence="7">
    <location>
        <begin position="802"/>
        <end position="859"/>
    </location>
</feature>
<dbReference type="InterPro" id="IPR008979">
    <property type="entry name" value="Galactose-bd-like_sf"/>
</dbReference>
<evidence type="ECO:0000259" key="7">
    <source>
        <dbReference type="Pfam" id="PF17390"/>
    </source>
</evidence>
<dbReference type="EC" id="3.2.1.40" evidence="2"/>
<dbReference type="AlphaFoldDB" id="A0A1I5V705"/>
<keyword evidence="9" id="KW-1185">Reference proteome</keyword>
<dbReference type="OrthoDB" id="9761045at2"/>
<dbReference type="InterPro" id="IPR035396">
    <property type="entry name" value="Bac_rhamnosid6H"/>
</dbReference>
<dbReference type="Gene3D" id="2.60.120.260">
    <property type="entry name" value="Galactose-binding domain-like"/>
    <property type="match status" value="2"/>
</dbReference>
<evidence type="ECO:0000259" key="5">
    <source>
        <dbReference type="Pfam" id="PF08531"/>
    </source>
</evidence>
<dbReference type="InterPro" id="IPR013737">
    <property type="entry name" value="Bac_rhamnosid_N"/>
</dbReference>
<dbReference type="InterPro" id="IPR012341">
    <property type="entry name" value="6hp_glycosidase-like_sf"/>
</dbReference>
<dbReference type="PIRSF" id="PIRSF010631">
    <property type="entry name" value="A-rhamnsds"/>
    <property type="match status" value="1"/>
</dbReference>
<dbReference type="PANTHER" id="PTHR33307:SF6">
    <property type="entry name" value="ALPHA-RHAMNOSIDASE (EUROFUNG)-RELATED"/>
    <property type="match status" value="1"/>
</dbReference>
<dbReference type="Gene3D" id="2.60.420.10">
    <property type="entry name" value="Maltose phosphorylase, domain 3"/>
    <property type="match status" value="1"/>
</dbReference>
<feature type="domain" description="Alpha-L-rhamnosidase six-hairpin glycosidase" evidence="6">
    <location>
        <begin position="418"/>
        <end position="789"/>
    </location>
</feature>
<dbReference type="GO" id="GO:0005975">
    <property type="term" value="P:carbohydrate metabolic process"/>
    <property type="evidence" value="ECO:0007669"/>
    <property type="project" value="InterPro"/>
</dbReference>
<dbReference type="Pfam" id="PF17389">
    <property type="entry name" value="Bac_rhamnosid6H"/>
    <property type="match status" value="1"/>
</dbReference>
<dbReference type="PANTHER" id="PTHR33307">
    <property type="entry name" value="ALPHA-RHAMNOSIDASE (EUROFUNG)"/>
    <property type="match status" value="1"/>
</dbReference>
<dbReference type="Gene3D" id="1.50.10.10">
    <property type="match status" value="1"/>
</dbReference>
<dbReference type="GO" id="GO:0030596">
    <property type="term" value="F:alpha-L-rhamnosidase activity"/>
    <property type="evidence" value="ECO:0007669"/>
    <property type="project" value="UniProtKB-EC"/>
</dbReference>
<proteinExistence type="predicted"/>
<dbReference type="Pfam" id="PF08531">
    <property type="entry name" value="Bac_rhamnosid_N"/>
    <property type="match status" value="1"/>
</dbReference>